<evidence type="ECO:0000256" key="1">
    <source>
        <dbReference type="ARBA" id="ARBA00022581"/>
    </source>
</evidence>
<feature type="compositionally biased region" description="Basic and acidic residues" evidence="2">
    <location>
        <begin position="1695"/>
        <end position="1707"/>
    </location>
</feature>
<protein>
    <submittedName>
        <fullName evidence="3">Uncharacterized protein</fullName>
    </submittedName>
</protein>
<reference evidence="3" key="1">
    <citation type="submission" date="2013-04" db="EMBL/GenBank/DDBJ databases">
        <title>The Genome Sequence of Fonticula alba ATCC 38817.</title>
        <authorList>
            <consortium name="The Broad Institute Genomics Platform"/>
            <person name="Russ C."/>
            <person name="Cuomo C."/>
            <person name="Burger G."/>
            <person name="Gray M.W."/>
            <person name="Holland P.W.H."/>
            <person name="King N."/>
            <person name="Lang F.B.F."/>
            <person name="Roger A.J."/>
            <person name="Ruiz-Trillo I."/>
            <person name="Brown M."/>
            <person name="Walker B."/>
            <person name="Young S."/>
            <person name="Zeng Q."/>
            <person name="Gargeya S."/>
            <person name="Fitzgerald M."/>
            <person name="Haas B."/>
            <person name="Abouelleil A."/>
            <person name="Allen A.W."/>
            <person name="Alvarado L."/>
            <person name="Arachchi H.M."/>
            <person name="Berlin A.M."/>
            <person name="Chapman S.B."/>
            <person name="Gainer-Dewar J."/>
            <person name="Goldberg J."/>
            <person name="Griggs A."/>
            <person name="Gujja S."/>
            <person name="Hansen M."/>
            <person name="Howarth C."/>
            <person name="Imamovic A."/>
            <person name="Ireland A."/>
            <person name="Larimer J."/>
            <person name="McCowan C."/>
            <person name="Murphy C."/>
            <person name="Pearson M."/>
            <person name="Poon T.W."/>
            <person name="Priest M."/>
            <person name="Roberts A."/>
            <person name="Saif S."/>
            <person name="Shea T."/>
            <person name="Sisk P."/>
            <person name="Sykes S."/>
            <person name="Wortman J."/>
            <person name="Nusbaum C."/>
            <person name="Birren B."/>
        </authorList>
    </citation>
    <scope>NUCLEOTIDE SEQUENCE [LARGE SCALE GENOMIC DNA]</scope>
    <source>
        <strain evidence="3">ATCC 38817</strain>
    </source>
</reference>
<evidence type="ECO:0000313" key="4">
    <source>
        <dbReference type="Proteomes" id="UP000030693"/>
    </source>
</evidence>
<dbReference type="Proteomes" id="UP000030693">
    <property type="component" value="Unassembled WGS sequence"/>
</dbReference>
<dbReference type="PANTHER" id="PTHR13037">
    <property type="entry name" value="FORMIN"/>
    <property type="match status" value="1"/>
</dbReference>
<dbReference type="GeneID" id="20527470"/>
<evidence type="ECO:0000313" key="3">
    <source>
        <dbReference type="EMBL" id="KCV70409.1"/>
    </source>
</evidence>
<dbReference type="Gene3D" id="1.25.40.10">
    <property type="entry name" value="Tetratricopeptide repeat domain"/>
    <property type="match status" value="1"/>
</dbReference>
<dbReference type="PANTHER" id="PTHR13037:SF24">
    <property type="entry name" value="POLYCOMB PROTEIN PCL-RELATED"/>
    <property type="match status" value="1"/>
</dbReference>
<feature type="compositionally biased region" description="Low complexity" evidence="2">
    <location>
        <begin position="460"/>
        <end position="472"/>
    </location>
</feature>
<keyword evidence="4" id="KW-1185">Reference proteome</keyword>
<feature type="region of interest" description="Disordered" evidence="2">
    <location>
        <begin position="459"/>
        <end position="485"/>
    </location>
</feature>
<feature type="region of interest" description="Disordered" evidence="2">
    <location>
        <begin position="1631"/>
        <end position="1707"/>
    </location>
</feature>
<organism evidence="3">
    <name type="scientific">Fonticula alba</name>
    <name type="common">Slime mold</name>
    <dbReference type="NCBI Taxonomy" id="691883"/>
    <lineage>
        <taxon>Eukaryota</taxon>
        <taxon>Rotosphaerida</taxon>
        <taxon>Fonticulaceae</taxon>
        <taxon>Fonticula</taxon>
    </lineage>
</organism>
<dbReference type="EMBL" id="KB932204">
    <property type="protein sequence ID" value="KCV70409.1"/>
    <property type="molecule type" value="Genomic_DNA"/>
</dbReference>
<gene>
    <name evidence="3" type="ORF">H696_02745</name>
</gene>
<accession>A0A058Z7Z2</accession>
<dbReference type="RefSeq" id="XP_009494925.1">
    <property type="nucleotide sequence ID" value="XM_009496650.1"/>
</dbReference>
<feature type="compositionally biased region" description="Basic and acidic residues" evidence="2">
    <location>
        <begin position="473"/>
        <end position="483"/>
    </location>
</feature>
<keyword evidence="1" id="KW-0945">Host-virus interaction</keyword>
<evidence type="ECO:0000256" key="2">
    <source>
        <dbReference type="SAM" id="MobiDB-lite"/>
    </source>
</evidence>
<dbReference type="InterPro" id="IPR011990">
    <property type="entry name" value="TPR-like_helical_dom_sf"/>
</dbReference>
<feature type="region of interest" description="Disordered" evidence="2">
    <location>
        <begin position="1376"/>
        <end position="1396"/>
    </location>
</feature>
<name>A0A058Z7Z2_FONAL</name>
<sequence length="1707" mass="183109">MPRGLAHPPAKAPGVPLPAPSPPSLACVTWRLYSTMVSRPVPSAANAPGTTPAALANLFAPAAPPPADAPFDALLQAPGRPLDAIPLAAGSTERLLSFAELCTRTPAAAEMADIALPAQQATLNRIALTLLERGETLALGRLFAMVDALPPGSALLTAGPPPGLAPTYNIMLMASMHSPFAGPEAVLASMRRSGACINLALLRQASDTGLAAVATAAAGGSTASLWDRLMDLLASTPELSALLLQQPPAAEPPSPEAPARRWDTDAALQLALTQFNHQHVVAGLRDRVLAAAAAGVPLAEHLSPAAFAQLMGYLSSPAAVVALAGVPVLDPGSGAAMPLGSPDWLAALPGVLADPAATPALSHARAALRQLAQEFLRALLGAPTPAGGLLADRPLDLPSPFSFSDAAREHIHALLHSPAFVTSPALAAALRGLAADGPAAPDALVLPDIVPPCPMDVARPAASPAPGSSDHASGGREGARPARPEIIPSPESALAVFLQLVAGSRDLALMLGTLRPVVGALPQVAGLTAVDLGSAAALFQAALDVPADVLPAKARAHVHRMAERFLQASLDRLTAADGAEALAGLPALGETLPSLPPAALAGAQALLAYIPPADEQTLLGEAIHRTGARLSGRQMGRLLRLAARLDDPLSRTMLLNVWKLRSPRSFFPDPAHFLETLSMLRAASERQAAQTTPDVPDQVADAARHVERILLDTSSVWIPEMLWAFTVAPDAAAGIPLADREFAFAQALRNPALREGPLLRLLGQVFPDTRAGLSFGLLDAALRRSLDTSDEAFFELTHMLLCAPDSQAHTMHLAGATFAACHALNRPQPFGAFLHHVLSRPSVGDDLAYRLFLDCLSSGPAWASAFVQSLSQDVGRFSDTFYCHILPLLRPLIQDQTLTPGQLQPLLRRLVTDRPAISPGLRAAMLQTLGLAPDVELIVNLWEQDPEGNARDSHIVYDTMVALRRARDFPSLFAVFRQYFDVLDIEALDAEWSRPYWNPALQVPGQAPEPRTPEQRQYHHMVLQELIRALEYLGDLSGMSAFMDLLEARFPAVASMLVFPAFLRRLRADDPDGAWRIMTDFMAEATPLSPSQRLMVTSALEKLIKTHGRAGDLAAAARVFAQARDVGITPTAGMYSHYIRSLITHGKVVLAERVYSRALAQLRLDYLQSNVAMQMALPVLEDLTQCLEAEAHGGTGGTGSSGAAAPPPADGQADPLCDIFSPLLRRLSPEAVELYLRGCLDTEVRADQPPVLDGSTRTARALRVPVQLANENLRMLSVQEGQLLDTYLYFEQHYRQNPPGTVHLPGQLVDTGHVSDKFRRIWLLSSYPIFRPDIDLPMWERSLFGNVRVAVGLDQQALAGHPDLRPSVPRHRRIWPAPMPAPAPAPAKGSPSESGDWPVLSRSAARQLFAQRNPFSSEATSGFLRREATLSQPNQMTLQILLSAARVDPVPQRAVLMATHYFQLLTEHLGVLPAQMSYHMLFQILAKHDSIEAIVPFYRQMLASNFYIPPDFFFGVSASPAVRARIYDMLRRNSLPIPEHTWSERFLSNLRIGSNMDEDLRSAAVRTPDLEDLLFAVHARFPQHFKLPPMAADFCLANSRPERAAFPPDWLENRKKWGAFYVPLPDLAAPSARTGSGAHPDPDAGPPDGALFVPRPPAEASPRHPDSPAGDRPPPCPDPDADPSDGDWPPYFGPEPDHGPDLTEQHW</sequence>
<proteinExistence type="predicted"/>